<name>A0ABS2NC13_9BACI</name>
<sequence>MTTMMREFESKLEPVNQYLMKEMPGDEDGQRIVQKGLLLFRQNLVRNVKVKDDLVLAEVQDVTTVKVKIDLHFPLLSKCSCPGIPWCRHRMATFFSLYQRVNRVSNWVQDWRSRKNLDDHSTQPNDLQELLKKHTKTGALKKASDLLKTQKSRGNSPEEWWSFLHQLFEEWDKDYFYRQSNLLDLHIQNFYRRLMKEAPFEREWKPLYQIFASFFLLVEIDRLLLSLQGSLNKEQQGAYELLVDEIYDGVKQLSVHALPFSFDPYVDFLKNKTSDLSTSEENSTYVKAEMYRFLWFYLFKKKAWRLEEMKRLEEAAQDDLFHHVALLHQYLMLDQLEPAQSIIKAHGEKLISYSDFWIEQLFSTKRNDTGKWLLQQLLPHLKRYLSKQSEYEQSLFNRWFLRIIPLHWMIEHENRLLKEILLALLPFSFYTFNEMLLDSKSYAEWVELQQFIGYDLRDLDGLGLKEVTKVAPEYTLPLYHVGIDHYLSQKNRESYKHAVKYLKKLRTIYRKLKKQERWEMYFNHILEKTKRLRAFHEECRKGKLIDA</sequence>
<evidence type="ECO:0000313" key="3">
    <source>
        <dbReference type="EMBL" id="MBM7585304.1"/>
    </source>
</evidence>
<dbReference type="PROSITE" id="PS50966">
    <property type="entry name" value="ZF_SWIM"/>
    <property type="match status" value="1"/>
</dbReference>
<evidence type="ECO:0000259" key="2">
    <source>
        <dbReference type="PROSITE" id="PS50966"/>
    </source>
</evidence>
<dbReference type="RefSeq" id="WP_205170934.1">
    <property type="nucleotide sequence ID" value="NZ_JAFBDZ010000002.1"/>
</dbReference>
<keyword evidence="4" id="KW-1185">Reference proteome</keyword>
<keyword evidence="1" id="KW-0479">Metal-binding</keyword>
<gene>
    <name evidence="3" type="ORF">JOC86_001846</name>
</gene>
<dbReference type="InterPro" id="IPR007527">
    <property type="entry name" value="Znf_SWIM"/>
</dbReference>
<evidence type="ECO:0000256" key="1">
    <source>
        <dbReference type="PROSITE-ProRule" id="PRU00325"/>
    </source>
</evidence>
<organism evidence="3 4">
    <name type="scientific">Rossellomorea pakistanensis</name>
    <dbReference type="NCBI Taxonomy" id="992288"/>
    <lineage>
        <taxon>Bacteria</taxon>
        <taxon>Bacillati</taxon>
        <taxon>Bacillota</taxon>
        <taxon>Bacilli</taxon>
        <taxon>Bacillales</taxon>
        <taxon>Bacillaceae</taxon>
        <taxon>Rossellomorea</taxon>
    </lineage>
</organism>
<keyword evidence="1" id="KW-0862">Zinc</keyword>
<reference evidence="3 4" key="1">
    <citation type="submission" date="2021-01" db="EMBL/GenBank/DDBJ databases">
        <title>Genomic Encyclopedia of Type Strains, Phase IV (KMG-IV): sequencing the most valuable type-strain genomes for metagenomic binning, comparative biology and taxonomic classification.</title>
        <authorList>
            <person name="Goeker M."/>
        </authorList>
    </citation>
    <scope>NUCLEOTIDE SEQUENCE [LARGE SCALE GENOMIC DNA]</scope>
    <source>
        <strain evidence="3 4">DSM 24834</strain>
    </source>
</reference>
<dbReference type="EMBL" id="JAFBDZ010000002">
    <property type="protein sequence ID" value="MBM7585304.1"/>
    <property type="molecule type" value="Genomic_DNA"/>
</dbReference>
<accession>A0ABS2NC13</accession>
<evidence type="ECO:0000313" key="4">
    <source>
        <dbReference type="Proteomes" id="UP001646157"/>
    </source>
</evidence>
<proteinExistence type="predicted"/>
<feature type="domain" description="SWIM-type" evidence="2">
    <location>
        <begin position="65"/>
        <end position="98"/>
    </location>
</feature>
<keyword evidence="1" id="KW-0863">Zinc-finger</keyword>
<comment type="caution">
    <text evidence="3">The sequence shown here is derived from an EMBL/GenBank/DDBJ whole genome shotgun (WGS) entry which is preliminary data.</text>
</comment>
<protein>
    <recommendedName>
        <fullName evidence="2">SWIM-type domain-containing protein</fullName>
    </recommendedName>
</protein>
<dbReference type="Proteomes" id="UP001646157">
    <property type="component" value="Unassembled WGS sequence"/>
</dbReference>